<keyword evidence="8" id="KW-0963">Cytoplasm</keyword>
<evidence type="ECO:0000256" key="6">
    <source>
        <dbReference type="ARBA" id="ARBA00023146"/>
    </source>
</evidence>
<dbReference type="SMART" id="SM01321">
    <property type="entry name" value="Y1_Tnp"/>
    <property type="match status" value="1"/>
</dbReference>
<evidence type="ECO:0000256" key="2">
    <source>
        <dbReference type="ARBA" id="ARBA00022598"/>
    </source>
</evidence>
<keyword evidence="6 8" id="KW-0030">Aminoacyl-tRNA synthetase</keyword>
<dbReference type="EC" id="6.1.1.4" evidence="8"/>
<protein>
    <recommendedName>
        <fullName evidence="8">Leucine--tRNA ligase</fullName>
        <ecNumber evidence="8">6.1.1.4</ecNumber>
    </recommendedName>
    <alternativeName>
        <fullName evidence="8">Leucyl-tRNA synthetase</fullName>
        <shortName evidence="8">LeuRS</shortName>
    </alternativeName>
</protein>
<gene>
    <name evidence="8" type="primary">leuS</name>
    <name evidence="10" type="ORF">ACFQY0_10535</name>
</gene>
<dbReference type="InterPro" id="IPR014729">
    <property type="entry name" value="Rossmann-like_a/b/a_fold"/>
</dbReference>
<dbReference type="Gene3D" id="3.30.70.1290">
    <property type="entry name" value="Transposase IS200-like"/>
    <property type="match status" value="1"/>
</dbReference>
<proteinExistence type="inferred from homology"/>
<dbReference type="InterPro" id="IPR013155">
    <property type="entry name" value="M/V/L/I-tRNA-synth_anticd-bd"/>
</dbReference>
<organism evidence="10 11">
    <name type="scientific">Haloferula chungangensis</name>
    <dbReference type="NCBI Taxonomy" id="1048331"/>
    <lineage>
        <taxon>Bacteria</taxon>
        <taxon>Pseudomonadati</taxon>
        <taxon>Verrucomicrobiota</taxon>
        <taxon>Verrucomicrobiia</taxon>
        <taxon>Verrucomicrobiales</taxon>
        <taxon>Verrucomicrobiaceae</taxon>
        <taxon>Haloferula</taxon>
    </lineage>
</organism>
<evidence type="ECO:0000256" key="4">
    <source>
        <dbReference type="ARBA" id="ARBA00022840"/>
    </source>
</evidence>
<dbReference type="SUPFAM" id="SSF52374">
    <property type="entry name" value="Nucleotidylyl transferase"/>
    <property type="match status" value="1"/>
</dbReference>
<dbReference type="SUPFAM" id="SSF50677">
    <property type="entry name" value="ValRS/IleRS/LeuRS editing domain"/>
    <property type="match status" value="2"/>
</dbReference>
<dbReference type="Pfam" id="PF08264">
    <property type="entry name" value="Anticodon_1"/>
    <property type="match status" value="1"/>
</dbReference>
<reference evidence="11" key="1">
    <citation type="journal article" date="2019" name="Int. J. Syst. Evol. Microbiol.">
        <title>The Global Catalogue of Microorganisms (GCM) 10K type strain sequencing project: providing services to taxonomists for standard genome sequencing and annotation.</title>
        <authorList>
            <consortium name="The Broad Institute Genomics Platform"/>
            <consortium name="The Broad Institute Genome Sequencing Center for Infectious Disease"/>
            <person name="Wu L."/>
            <person name="Ma J."/>
        </authorList>
    </citation>
    <scope>NUCLEOTIDE SEQUENCE [LARGE SCALE GENOMIC DNA]</scope>
    <source>
        <strain evidence="11">CGMCC 4.1467</strain>
    </source>
</reference>
<evidence type="ECO:0000256" key="8">
    <source>
        <dbReference type="HAMAP-Rule" id="MF_00049"/>
    </source>
</evidence>
<name>A0ABW2L7A0_9BACT</name>
<evidence type="ECO:0000313" key="11">
    <source>
        <dbReference type="Proteomes" id="UP001596472"/>
    </source>
</evidence>
<evidence type="ECO:0000313" key="10">
    <source>
        <dbReference type="EMBL" id="MFC7337614.1"/>
    </source>
</evidence>
<evidence type="ECO:0000256" key="1">
    <source>
        <dbReference type="ARBA" id="ARBA00005594"/>
    </source>
</evidence>
<dbReference type="InterPro" id="IPR009080">
    <property type="entry name" value="tRNAsynth_Ia_anticodon-bd"/>
</dbReference>
<keyword evidence="5 8" id="KW-0648">Protein biosynthesis</keyword>
<dbReference type="Pfam" id="PF13603">
    <property type="entry name" value="tRNA-synt_1_2"/>
    <property type="match status" value="1"/>
</dbReference>
<dbReference type="Gene3D" id="3.90.740.10">
    <property type="entry name" value="Valyl/Leucyl/Isoleucyl-tRNA synthetase, editing domain"/>
    <property type="match status" value="1"/>
</dbReference>
<dbReference type="InterPro" id="IPR036515">
    <property type="entry name" value="Transposase_17_sf"/>
</dbReference>
<feature type="short sequence motif" description="'KMSKS' region" evidence="8">
    <location>
        <begin position="823"/>
        <end position="827"/>
    </location>
</feature>
<comment type="catalytic activity">
    <reaction evidence="7 8">
        <text>tRNA(Leu) + L-leucine + ATP = L-leucyl-tRNA(Leu) + AMP + diphosphate</text>
        <dbReference type="Rhea" id="RHEA:11688"/>
        <dbReference type="Rhea" id="RHEA-COMP:9613"/>
        <dbReference type="Rhea" id="RHEA-COMP:9622"/>
        <dbReference type="ChEBI" id="CHEBI:30616"/>
        <dbReference type="ChEBI" id="CHEBI:33019"/>
        <dbReference type="ChEBI" id="CHEBI:57427"/>
        <dbReference type="ChEBI" id="CHEBI:78442"/>
        <dbReference type="ChEBI" id="CHEBI:78494"/>
        <dbReference type="ChEBI" id="CHEBI:456215"/>
        <dbReference type="EC" id="6.1.1.4"/>
    </reaction>
</comment>
<dbReference type="HAMAP" id="MF_00049_B">
    <property type="entry name" value="Leu_tRNA_synth_B"/>
    <property type="match status" value="1"/>
</dbReference>
<dbReference type="Gene3D" id="3.40.50.620">
    <property type="entry name" value="HUPs"/>
    <property type="match status" value="2"/>
</dbReference>
<keyword evidence="4 8" id="KW-0067">ATP-binding</keyword>
<dbReference type="Proteomes" id="UP001596472">
    <property type="component" value="Unassembled WGS sequence"/>
</dbReference>
<dbReference type="SUPFAM" id="SSF47323">
    <property type="entry name" value="Anticodon-binding domain of a subclass of class I aminoacyl-tRNA synthetases"/>
    <property type="match status" value="1"/>
</dbReference>
<evidence type="ECO:0000256" key="3">
    <source>
        <dbReference type="ARBA" id="ARBA00022741"/>
    </source>
</evidence>
<dbReference type="InterPro" id="IPR002300">
    <property type="entry name" value="aa-tRNA-synth_Ia"/>
</dbReference>
<dbReference type="InterPro" id="IPR002686">
    <property type="entry name" value="Transposase_17"/>
</dbReference>
<keyword evidence="2 8" id="KW-0436">Ligase</keyword>
<feature type="binding site" evidence="8">
    <location>
        <position position="826"/>
    </location>
    <ligand>
        <name>ATP</name>
        <dbReference type="ChEBI" id="CHEBI:30616"/>
    </ligand>
</feature>
<sequence>MSDERRKPFPFDEFEPKWQQLWDAEKTFRAPNPGDADFDASKPKFFVLDMFPYPSGSGLHVGHPEGYTATDIIGRTKLRQGFNVLHPMGWDSFGLPAEQYAIKTGQHPRVTTEANIETFKRQLKSLGFGYDWDREIATTDPEYVRWTQWIFLQLYKSYFNEETQKAAPVSELEAQGWTPEQIDAVRLAYIHEAPVNWSPDLGTVLANEEVEEWKSKGHTVERRPLRQWMLRITKYAQRLIDELDPLDWPEGIKLLQKNWIGRSEGAEVTFDVEGNDVTVFTTRPDTLFGATYMVLAPEHPLVAEITTAEQKDGVETYIKDCASKSDMDRGEANKDKTGIFTGAYAINPVNNEKIPVWIADYVMMGYGTGAIMAVPAHDERDFEFASKYSIPVRQVVGEHGRPAHFYSSTADTQKTKNKLPHWQQGETVCFVTWRTADSLPQEKVAQLKTEKEAFLQHNPEPWSEETTAAYHQKFSDRIEQWLDAGAGECLLKEPALHNLVLDAIKHFDGERYLLHEAVVMPNHVHVLFSPLGDHSLSDILQSWKSFTAKAINKAKGLDGTFWQGDYYDRLVRNQKHFDRVVEYIRKNPEQAGLPDGSFALHGEATEEVGETPTLPFSEYGIAVNSGFLDGLPTKKAKAKMIDWLEENGKGVRKIQFKLRDWLFSRQRYWGEPFPLLWNKETGEHSAIPESELPLLQPEMEDFKPTGDPRGPLVKATDWINYSDKLERETNTMPQWAGSCWYYLRYCDPSNNERFISEEAESYWSGQSESMVDLYVGGTEHAVLHLLYARFWHKVLHDLGHLSSKEPFQKLVNQGLILGEDGQKMSKSRGNVVNPDTVVHEYGADALRLYEMFMGPLTEVKPWQMKGVEGVARFLARIWRVAMEQNQAGEWTVSNKIQDVPCTDKALLKVVHETVKKVSEDIAKMSFNTAISQMMVCTNAFTQAEVVPLKEFTLLLSVLNPFAPHLSEELNALIGGKPFAHQPWPEHDEEALIETEIELVVQVNGKLRDRITVAKDAPKEDIEAAAQAAPKVVELTEGKTIRKIIVVPGRLVNIVAN</sequence>
<accession>A0ABW2L7A0</accession>
<feature type="domain" description="Transposase IS200-like" evidence="9">
    <location>
        <begin position="424"/>
        <end position="587"/>
    </location>
</feature>
<dbReference type="GO" id="GO:0016874">
    <property type="term" value="F:ligase activity"/>
    <property type="evidence" value="ECO:0007669"/>
    <property type="project" value="UniProtKB-KW"/>
</dbReference>
<dbReference type="InterPro" id="IPR009008">
    <property type="entry name" value="Val/Leu/Ile-tRNA-synth_edit"/>
</dbReference>
<dbReference type="InterPro" id="IPR025709">
    <property type="entry name" value="Leu_tRNA-synth_edit"/>
</dbReference>
<comment type="caution">
    <text evidence="10">The sequence shown here is derived from an EMBL/GenBank/DDBJ whole genome shotgun (WGS) entry which is preliminary data.</text>
</comment>
<comment type="subcellular location">
    <subcellularLocation>
        <location evidence="8">Cytoplasm</location>
    </subcellularLocation>
</comment>
<dbReference type="PANTHER" id="PTHR43740">
    <property type="entry name" value="LEUCYL-TRNA SYNTHETASE"/>
    <property type="match status" value="1"/>
</dbReference>
<dbReference type="Pfam" id="PF01797">
    <property type="entry name" value="Y1_Tnp"/>
    <property type="match status" value="1"/>
</dbReference>
<dbReference type="PRINTS" id="PR00985">
    <property type="entry name" value="TRNASYNTHLEU"/>
</dbReference>
<dbReference type="PANTHER" id="PTHR43740:SF2">
    <property type="entry name" value="LEUCINE--TRNA LIGASE, MITOCHONDRIAL"/>
    <property type="match status" value="1"/>
</dbReference>
<dbReference type="Gene3D" id="1.10.730.10">
    <property type="entry name" value="Isoleucyl-tRNA Synthetase, Domain 1"/>
    <property type="match status" value="1"/>
</dbReference>
<dbReference type="Pfam" id="PF00133">
    <property type="entry name" value="tRNA-synt_1"/>
    <property type="match status" value="2"/>
</dbReference>
<dbReference type="RefSeq" id="WP_379712062.1">
    <property type="nucleotide sequence ID" value="NZ_JBHTBS010000004.1"/>
</dbReference>
<comment type="caution">
    <text evidence="8">Lacks conserved residue(s) required for the propagation of feature annotation.</text>
</comment>
<evidence type="ECO:0000256" key="7">
    <source>
        <dbReference type="ARBA" id="ARBA00047469"/>
    </source>
</evidence>
<evidence type="ECO:0000259" key="9">
    <source>
        <dbReference type="SMART" id="SM01321"/>
    </source>
</evidence>
<dbReference type="Gene3D" id="3.10.20.590">
    <property type="match status" value="1"/>
</dbReference>
<evidence type="ECO:0000256" key="5">
    <source>
        <dbReference type="ARBA" id="ARBA00022917"/>
    </source>
</evidence>
<keyword evidence="11" id="KW-1185">Reference proteome</keyword>
<dbReference type="SUPFAM" id="SSF143422">
    <property type="entry name" value="Transposase IS200-like"/>
    <property type="match status" value="1"/>
</dbReference>
<dbReference type="InterPro" id="IPR002302">
    <property type="entry name" value="Leu-tRNA-ligase"/>
</dbReference>
<comment type="similarity">
    <text evidence="1 8">Belongs to the class-I aminoacyl-tRNA synthetase family.</text>
</comment>
<dbReference type="EMBL" id="JBHTBS010000004">
    <property type="protein sequence ID" value="MFC7337614.1"/>
    <property type="molecule type" value="Genomic_DNA"/>
</dbReference>
<dbReference type="CDD" id="cd07958">
    <property type="entry name" value="Anticodon_Ia_Leu_BEm"/>
    <property type="match status" value="1"/>
</dbReference>
<keyword evidence="3 8" id="KW-0547">Nucleotide-binding</keyword>